<name>A0ABY3TYM7_9MYCO</name>
<protein>
    <submittedName>
        <fullName evidence="1">4,5-dihydroxyphthalate decarboxylase</fullName>
    </submittedName>
</protein>
<proteinExistence type="predicted"/>
<dbReference type="SUPFAM" id="SSF53850">
    <property type="entry name" value="Periplasmic binding protein-like II"/>
    <property type="match status" value="1"/>
</dbReference>
<sequence length="343" mass="37922">MSIHGKEAVMAGTPHLRIGLGDYENTRALIDGTVTIDGVEATFATAPVISEVFERMVAARAFDVAELGLTFYLRTLDCDDPPFIAIPVFPARHFRHSCVFVNTASGIAAPPDLAGKTIGEFGMYGTDVGVWVKGIFADDYGLRPEQSRWIVGGTNRPLAPFDFVHRPHPGDVDVTSAAAGEALGPMLEAGEIDALVSVDVPEGILRDSPRVAPLFADAESVERDYFRRTGIFPIMHTVVVRRELLERHPGLATALYRGFRDAKDVAMAHYRDGMTKQHMSVMTPWFSALVDKNRRLLGEHWWPSGVDANREAIDTFLRYHFEQGLSRRRLVCEDIFAPELLGS</sequence>
<dbReference type="EMBL" id="CP092365">
    <property type="protein sequence ID" value="ULN52790.1"/>
    <property type="molecule type" value="Genomic_DNA"/>
</dbReference>
<gene>
    <name evidence="1" type="ORF">MIU77_18560</name>
</gene>
<evidence type="ECO:0000313" key="2">
    <source>
        <dbReference type="Proteomes" id="UP001055200"/>
    </source>
</evidence>
<organism evidence="1 2">
    <name type="scientific">Mycolicibacillus parakoreensis</name>
    <dbReference type="NCBI Taxonomy" id="1069221"/>
    <lineage>
        <taxon>Bacteria</taxon>
        <taxon>Bacillati</taxon>
        <taxon>Actinomycetota</taxon>
        <taxon>Actinomycetes</taxon>
        <taxon>Mycobacteriales</taxon>
        <taxon>Mycobacteriaceae</taxon>
        <taxon>Mycolicibacillus</taxon>
    </lineage>
</organism>
<accession>A0ABY3TYM7</accession>
<evidence type="ECO:0000313" key="1">
    <source>
        <dbReference type="EMBL" id="ULN52790.1"/>
    </source>
</evidence>
<reference evidence="1" key="1">
    <citation type="submission" date="2022-08" db="EMBL/GenBank/DDBJ databases">
        <title>Complete genome sequence of 14 non-tuberculosis mycobacteria type-strains.</title>
        <authorList>
            <person name="Igarashi Y."/>
            <person name="Osugi A."/>
            <person name="Mitarai S."/>
        </authorList>
    </citation>
    <scope>NUCLEOTIDE SEQUENCE</scope>
    <source>
        <strain evidence="1">DSM 45575</strain>
    </source>
</reference>
<keyword evidence="2" id="KW-1185">Reference proteome</keyword>
<dbReference type="RefSeq" id="WP_240171061.1">
    <property type="nucleotide sequence ID" value="NZ_CP092365.1"/>
</dbReference>
<dbReference type="Gene3D" id="3.40.190.10">
    <property type="entry name" value="Periplasmic binding protein-like II"/>
    <property type="match status" value="1"/>
</dbReference>
<dbReference type="Proteomes" id="UP001055200">
    <property type="component" value="Chromosome"/>
</dbReference>